<keyword evidence="10" id="KW-1185">Reference proteome</keyword>
<dbReference type="GO" id="GO:0005886">
    <property type="term" value="C:plasma membrane"/>
    <property type="evidence" value="ECO:0007669"/>
    <property type="project" value="UniProtKB-SubCell"/>
</dbReference>
<evidence type="ECO:0000256" key="1">
    <source>
        <dbReference type="ARBA" id="ARBA00004651"/>
    </source>
</evidence>
<dbReference type="InterPro" id="IPR050250">
    <property type="entry name" value="Macrolide_Exporter_MacB"/>
</dbReference>
<evidence type="ECO:0000259" key="8">
    <source>
        <dbReference type="Pfam" id="PF02687"/>
    </source>
</evidence>
<dbReference type="RefSeq" id="WP_117835183.1">
    <property type="nucleotide sequence ID" value="NZ_QRXJ01000010.1"/>
</dbReference>
<comment type="subcellular location">
    <subcellularLocation>
        <location evidence="1">Cell membrane</location>
        <topology evidence="1">Multi-pass membrane protein</topology>
    </subcellularLocation>
</comment>
<feature type="transmembrane region" description="Helical" evidence="7">
    <location>
        <begin position="313"/>
        <end position="340"/>
    </location>
</feature>
<dbReference type="InterPro" id="IPR003838">
    <property type="entry name" value="ABC3_permease_C"/>
</dbReference>
<feature type="domain" description="ABC3 transporter permease C-terminal" evidence="8">
    <location>
        <begin position="686"/>
        <end position="799"/>
    </location>
</feature>
<feature type="transmembrane region" description="Helical" evidence="7">
    <location>
        <begin position="20"/>
        <end position="40"/>
    </location>
</feature>
<feature type="transmembrane region" description="Helical" evidence="7">
    <location>
        <begin position="776"/>
        <end position="801"/>
    </location>
</feature>
<accession>A0A412QFL6</accession>
<keyword evidence="3 7" id="KW-0812">Transmembrane</keyword>
<evidence type="ECO:0000313" key="10">
    <source>
        <dbReference type="Proteomes" id="UP000283360"/>
    </source>
</evidence>
<evidence type="ECO:0000256" key="3">
    <source>
        <dbReference type="ARBA" id="ARBA00022692"/>
    </source>
</evidence>
<dbReference type="PANTHER" id="PTHR30572:SF4">
    <property type="entry name" value="ABC TRANSPORTER PERMEASE YTRF"/>
    <property type="match status" value="1"/>
</dbReference>
<dbReference type="Proteomes" id="UP000283360">
    <property type="component" value="Unassembled WGS sequence"/>
</dbReference>
<reference evidence="9 10" key="1">
    <citation type="submission" date="2018-08" db="EMBL/GenBank/DDBJ databases">
        <title>A genome reference for cultivated species of the human gut microbiota.</title>
        <authorList>
            <person name="Zou Y."/>
            <person name="Xue W."/>
            <person name="Luo G."/>
        </authorList>
    </citation>
    <scope>NUCLEOTIDE SEQUENCE [LARGE SCALE GENOMIC DNA]</scope>
    <source>
        <strain evidence="9 10">AF18-12LB</strain>
    </source>
</reference>
<comment type="similarity">
    <text evidence="6">Belongs to the ABC-4 integral membrane protein family.</text>
</comment>
<dbReference type="GO" id="GO:0022857">
    <property type="term" value="F:transmembrane transporter activity"/>
    <property type="evidence" value="ECO:0007669"/>
    <property type="project" value="TreeGrafter"/>
</dbReference>
<dbReference type="EMBL" id="QRXJ01000010">
    <property type="protein sequence ID" value="RGT89709.1"/>
    <property type="molecule type" value="Genomic_DNA"/>
</dbReference>
<protein>
    <submittedName>
        <fullName evidence="9">ABC transporter permease</fullName>
    </submittedName>
</protein>
<keyword evidence="2" id="KW-1003">Cell membrane</keyword>
<dbReference type="AlphaFoldDB" id="A0A412QFL6"/>
<evidence type="ECO:0000256" key="5">
    <source>
        <dbReference type="ARBA" id="ARBA00023136"/>
    </source>
</evidence>
<feature type="transmembrane region" description="Helical" evidence="7">
    <location>
        <begin position="729"/>
        <end position="756"/>
    </location>
</feature>
<feature type="transmembrane region" description="Helical" evidence="7">
    <location>
        <begin position="258"/>
        <end position="281"/>
    </location>
</feature>
<evidence type="ECO:0000313" key="9">
    <source>
        <dbReference type="EMBL" id="RGT89709.1"/>
    </source>
</evidence>
<keyword evidence="5 7" id="KW-0472">Membrane</keyword>
<evidence type="ECO:0000256" key="7">
    <source>
        <dbReference type="SAM" id="Phobius"/>
    </source>
</evidence>
<sequence>MKTISRIAYSNDKKNKTRSILIMMSICLTTMLLVIISTVGNGMIRLQKSQAAGSYGSNYGLFVAADASQLKEVSRRAEIDAIGIMCTEGIIKGNENGGFVCMDETARKMLPYNKEYELKEGKYPEKMQEIAAGRAFFRAMGYGDVKVGDTVTLDYRAGMQSEYKPEEFVVSGILYDRDEYTIEASYVAFGSQEFYDEHVAENDRQYNIYFTLNDSANVSMNNIEPVIKQIAASCGIEEKNVIVNDLYLQWVLQPSYETIAVCGVLILAIVLFSVVVIYNIFQVGIVNKIQEYGKIKALGATKKQMKQLIFREGIFLTIFSIPVGLLLGFLIAKCGFNWLVEQGNLVSTGTGSMGVQNQQVPLFSPLVILLCIFVSFLTVALALRKPMKIVSRISPIEATRYLENAETHKKRKRNGRKNVTVFSMAMANITGNPKRTIGTILTLGLSCALFVIISNYVGNIDTEHEARLSVNHGQFELQLDYSAEYDERYPENNLDTILTDNPLNDSLIEEIKSIPGVTDVMTREIVSVNLNGTRFPAAIVSKNDFDFMRQDGDIGSMDYDQAVKNGEIFFGWSMWMEQDGYAPGESIAFDFENGSGTYTYQGKIAGSFVSADTYLVIPEGVYRSMNPRGTAYGYLWVDCDKKDVASVEQSLNTLIFNTSHIKMDTYHAQLQSAEFAARMMKLGCYLFMAVVGLIGFMNMANTMIMNITTKKQEYGVLQAVGMTNKQLNLCLQLQGLIFTVGTICVALIIGLPLGYALFSYAKHNGIFGMNIYHVPIVPIFIMILLVGLLQIVLSCVLSSNLKKETLVERIRYQG</sequence>
<dbReference type="PANTHER" id="PTHR30572">
    <property type="entry name" value="MEMBRANE COMPONENT OF TRANSPORTER-RELATED"/>
    <property type="match status" value="1"/>
</dbReference>
<dbReference type="Pfam" id="PF02687">
    <property type="entry name" value="FtsX"/>
    <property type="match status" value="2"/>
</dbReference>
<feature type="transmembrane region" description="Helical" evidence="7">
    <location>
        <begin position="685"/>
        <end position="708"/>
    </location>
</feature>
<comment type="caution">
    <text evidence="9">The sequence shown here is derived from an EMBL/GenBank/DDBJ whole genome shotgun (WGS) entry which is preliminary data.</text>
</comment>
<proteinExistence type="inferred from homology"/>
<gene>
    <name evidence="9" type="ORF">DWX03_08775</name>
</gene>
<feature type="transmembrane region" description="Helical" evidence="7">
    <location>
        <begin position="436"/>
        <end position="457"/>
    </location>
</feature>
<feature type="domain" description="ABC3 transporter permease C-terminal" evidence="8">
    <location>
        <begin position="264"/>
        <end position="389"/>
    </location>
</feature>
<evidence type="ECO:0000256" key="4">
    <source>
        <dbReference type="ARBA" id="ARBA00022989"/>
    </source>
</evidence>
<keyword evidence="4 7" id="KW-1133">Transmembrane helix</keyword>
<evidence type="ECO:0000256" key="6">
    <source>
        <dbReference type="ARBA" id="ARBA00038076"/>
    </source>
</evidence>
<name>A0A412QFL6_9FIRM</name>
<feature type="transmembrane region" description="Helical" evidence="7">
    <location>
        <begin position="360"/>
        <end position="383"/>
    </location>
</feature>
<evidence type="ECO:0000256" key="2">
    <source>
        <dbReference type="ARBA" id="ARBA00022475"/>
    </source>
</evidence>
<organism evidence="9 10">
    <name type="scientific">Coprococcus comes</name>
    <dbReference type="NCBI Taxonomy" id="410072"/>
    <lineage>
        <taxon>Bacteria</taxon>
        <taxon>Bacillati</taxon>
        <taxon>Bacillota</taxon>
        <taxon>Clostridia</taxon>
        <taxon>Lachnospirales</taxon>
        <taxon>Lachnospiraceae</taxon>
        <taxon>Coprococcus</taxon>
    </lineage>
</organism>